<evidence type="ECO:0000256" key="7">
    <source>
        <dbReference type="ARBA" id="ARBA00023303"/>
    </source>
</evidence>
<dbReference type="InterPro" id="IPR041491">
    <property type="entry name" value="TRPM_SLOG"/>
</dbReference>
<feature type="compositionally biased region" description="Polar residues" evidence="8">
    <location>
        <begin position="25"/>
        <end position="38"/>
    </location>
</feature>
<accession>A0A7M5WJ98</accession>
<feature type="domain" description="TRPM-like" evidence="12">
    <location>
        <begin position="681"/>
        <end position="874"/>
    </location>
</feature>
<keyword evidence="4 9" id="KW-1133">Transmembrane helix</keyword>
<evidence type="ECO:0000259" key="12">
    <source>
        <dbReference type="Pfam" id="PF25508"/>
    </source>
</evidence>
<evidence type="ECO:0000256" key="2">
    <source>
        <dbReference type="ARBA" id="ARBA00022448"/>
    </source>
</evidence>
<feature type="transmembrane region" description="Helical" evidence="9">
    <location>
        <begin position="1033"/>
        <end position="1051"/>
    </location>
</feature>
<protein>
    <submittedName>
        <fullName evidence="13">Uncharacterized protein</fullName>
    </submittedName>
</protein>
<feature type="transmembrane region" description="Helical" evidence="9">
    <location>
        <begin position="1100"/>
        <end position="1119"/>
    </location>
</feature>
<dbReference type="GO" id="GO:0030001">
    <property type="term" value="P:metal ion transport"/>
    <property type="evidence" value="ECO:0007669"/>
    <property type="project" value="TreeGrafter"/>
</dbReference>
<keyword evidence="14" id="KW-1185">Reference proteome</keyword>
<evidence type="ECO:0000256" key="9">
    <source>
        <dbReference type="SAM" id="Phobius"/>
    </source>
</evidence>
<evidence type="ECO:0000256" key="8">
    <source>
        <dbReference type="SAM" id="MobiDB-lite"/>
    </source>
</evidence>
<feature type="transmembrane region" description="Helical" evidence="9">
    <location>
        <begin position="1063"/>
        <end position="1080"/>
    </location>
</feature>
<keyword evidence="5" id="KW-0406">Ion transport</keyword>
<evidence type="ECO:0000259" key="11">
    <source>
        <dbReference type="Pfam" id="PF18139"/>
    </source>
</evidence>
<sequence>MTEKTKKNEPHDGMIYGGENRALFTPSSNDNTPPSVKSQKVETLGESPLPDVNIKQSSNTSSTSNDQLNDSNSVQNKKYENPSPHLPFKIYNVQAERQRHEQNDSTDSNSKDPEKNTDAYGHVVFVGGEQTLYAKYLRLRDDTDFNKDTGFFEENLQQIGQKLKNILDIDKTPRLIVSINGGFLEDEFEPAEINQKEKNFQNDLNKFCKTVAESKKETLFITGGMDTKIIEMMDEAMKAHKNQSINTIGIMKWNDVHQNDKLTQKNKRILVPKYPPESDDDDSDFEDFEERASVVDESNNFITSVRKEGILRTHHLNKSHSHFLFVDTIDPNHDSVHKFRNSFEDYLIKPQRKASNKKENAYNEDSSEDVPSVQILLNGGIRSMNLMKRTLNWDNLDQAPLMPIIFVKDSGRLSTCLSLAWKISTTKGENEWTAENNKELEDLIGKQFVNHKSSAFVGAIEDYTDEERKAIFKFVKSCSTLPKLKKFIFEYDTTMNFPGDMKENERTLQAAARKVSRISLPEIKQFGHLQNVIVNALLKFHKRKKKEDEDRDRSYYKLMMVWDTFDTFKTKVDELFEDKEKNLTLITNIMHSALKTERPKFFQYLLSKDYEIQDLLDWKEIAKLYCEVLSNPEEDLLAPFKFYQGKYKNFLIRWTNKFIRKCTEGSGGIINFKDALQNIHFFEKQLKEKSKKASEWRKEKHFYDEVDKVMEHIKSLINDLSTVKICRYKSIAERIRKENMDNEKSEYQKIAYDPKKEFKPYKELYIWSILCNKPKIADYLKRRGENPIAKLLVGCKLYQNIKHLYKTKVDKNRAIVRQLDSIISKNESEAIEILDTCSNVDKISAGKLVSTPLPQYGNKTLMELAALSGRKNFVGNNRCKREIDKRWRNNIRIQDGDWLNMLVLLGIFLFPIAPYIVTIRTKKHDPTKERKTGCCHTCCRYCGWGKWWKKLVLFIQAPVTKYWTNNMSFLCFIGFFIYVILNPFPEDPRKSEWFLLAYIIALTMEEIRQMLLEDGLTIKQKTVRWWQNNWNKIDFVACTIFYLAFIMRITIPFDSARFEYCRFVYAFDIFLWIFRILEMFIIHEMIGKYIIMMLKMVKDVFYLVVIFVVLVCAWGVARFSILYPQNTFDVTSGTSTEKMFKKMLIVPFFQIFGELYVESMENSLRDNLTVFGTKYSQDKEGNLRAHGEFETFLLVLTFAYMVLTNILLINMLIAKFNDTFSEVNQQSLVIWHWYNFIFVQEHDRRSVLPIPFSIFGHFKVAILEIIKKINKQTRKCQTDCCKSEKRYKGLNKYFSKHENYLKIINHENDCYAMWKTRIIEEEKKHKNEEELVRTIKKTILEMRQGNNVSFAVTDNQLETSKL</sequence>
<feature type="compositionally biased region" description="Low complexity" evidence="8">
    <location>
        <begin position="56"/>
        <end position="73"/>
    </location>
</feature>
<dbReference type="RefSeq" id="XP_066923703.1">
    <property type="nucleotide sequence ID" value="XM_067067602.1"/>
</dbReference>
<proteinExistence type="predicted"/>
<dbReference type="Proteomes" id="UP000594262">
    <property type="component" value="Unplaced"/>
</dbReference>
<reference evidence="13" key="1">
    <citation type="submission" date="2021-01" db="UniProtKB">
        <authorList>
            <consortium name="EnsemblMetazoa"/>
        </authorList>
    </citation>
    <scope>IDENTIFICATION</scope>
</reference>
<feature type="compositionally biased region" description="Basic and acidic residues" evidence="8">
    <location>
        <begin position="1"/>
        <end position="12"/>
    </location>
</feature>
<evidence type="ECO:0000256" key="5">
    <source>
        <dbReference type="ARBA" id="ARBA00023065"/>
    </source>
</evidence>
<feature type="compositionally biased region" description="Basic and acidic residues" evidence="8">
    <location>
        <begin position="96"/>
        <end position="117"/>
    </location>
</feature>
<feature type="transmembrane region" description="Helical" evidence="9">
    <location>
        <begin position="993"/>
        <end position="1012"/>
    </location>
</feature>
<keyword evidence="3 9" id="KW-0812">Transmembrane</keyword>
<organism evidence="13 14">
    <name type="scientific">Clytia hemisphaerica</name>
    <dbReference type="NCBI Taxonomy" id="252671"/>
    <lineage>
        <taxon>Eukaryota</taxon>
        <taxon>Metazoa</taxon>
        <taxon>Cnidaria</taxon>
        <taxon>Hydrozoa</taxon>
        <taxon>Hydroidolina</taxon>
        <taxon>Leptothecata</taxon>
        <taxon>Obeliida</taxon>
        <taxon>Clytiidae</taxon>
        <taxon>Clytia</taxon>
    </lineage>
</organism>
<dbReference type="Pfam" id="PF00520">
    <property type="entry name" value="Ion_trans"/>
    <property type="match status" value="1"/>
</dbReference>
<evidence type="ECO:0000313" key="13">
    <source>
        <dbReference type="EnsemblMetazoa" id="CLYHEMP003953.2"/>
    </source>
</evidence>
<dbReference type="GO" id="GO:0005261">
    <property type="term" value="F:monoatomic cation channel activity"/>
    <property type="evidence" value="ECO:0007669"/>
    <property type="project" value="TreeGrafter"/>
</dbReference>
<feature type="region of interest" description="Disordered" evidence="8">
    <location>
        <begin position="1"/>
        <end position="118"/>
    </location>
</feature>
<dbReference type="OrthoDB" id="301415at2759"/>
<dbReference type="Pfam" id="PF18139">
    <property type="entry name" value="LSDAT_euk"/>
    <property type="match status" value="2"/>
</dbReference>
<dbReference type="PANTHER" id="PTHR13800:SF1">
    <property type="entry name" value="TRANSIENT RECEPTOR POTENTIAL CATION CHANNEL TRPM"/>
    <property type="match status" value="1"/>
</dbReference>
<evidence type="ECO:0000313" key="14">
    <source>
        <dbReference type="Proteomes" id="UP000594262"/>
    </source>
</evidence>
<dbReference type="PANTHER" id="PTHR13800">
    <property type="entry name" value="TRANSIENT RECEPTOR POTENTIAL CATION CHANNEL, SUBFAMILY M, MEMBER 6"/>
    <property type="match status" value="1"/>
</dbReference>
<evidence type="ECO:0000256" key="1">
    <source>
        <dbReference type="ARBA" id="ARBA00004141"/>
    </source>
</evidence>
<feature type="transmembrane region" description="Helical" evidence="9">
    <location>
        <begin position="898"/>
        <end position="918"/>
    </location>
</feature>
<feature type="transmembrane region" description="Helical" evidence="9">
    <location>
        <begin position="1192"/>
        <end position="1213"/>
    </location>
</feature>
<keyword evidence="7" id="KW-0407">Ion channel</keyword>
<evidence type="ECO:0000256" key="6">
    <source>
        <dbReference type="ARBA" id="ARBA00023136"/>
    </source>
</evidence>
<evidence type="ECO:0000259" key="10">
    <source>
        <dbReference type="Pfam" id="PF00520"/>
    </source>
</evidence>
<evidence type="ECO:0000256" key="4">
    <source>
        <dbReference type="ARBA" id="ARBA00022989"/>
    </source>
</evidence>
<feature type="domain" description="TRPM SLOG" evidence="11">
    <location>
        <begin position="306"/>
        <end position="453"/>
    </location>
</feature>
<feature type="transmembrane region" description="Helical" evidence="9">
    <location>
        <begin position="962"/>
        <end position="981"/>
    </location>
</feature>
<dbReference type="GO" id="GO:0005886">
    <property type="term" value="C:plasma membrane"/>
    <property type="evidence" value="ECO:0007669"/>
    <property type="project" value="TreeGrafter"/>
</dbReference>
<dbReference type="GeneID" id="136810992"/>
<keyword evidence="6 9" id="KW-0472">Membrane</keyword>
<dbReference type="InterPro" id="IPR050927">
    <property type="entry name" value="TRPM"/>
</dbReference>
<dbReference type="InterPro" id="IPR005821">
    <property type="entry name" value="Ion_trans_dom"/>
</dbReference>
<dbReference type="InterPro" id="IPR057366">
    <property type="entry name" value="TRPM-like"/>
</dbReference>
<feature type="domain" description="Ion transport" evidence="10">
    <location>
        <begin position="961"/>
        <end position="1227"/>
    </location>
</feature>
<evidence type="ECO:0000256" key="3">
    <source>
        <dbReference type="ARBA" id="ARBA00022692"/>
    </source>
</evidence>
<dbReference type="Pfam" id="PF25508">
    <property type="entry name" value="TRPM2"/>
    <property type="match status" value="1"/>
</dbReference>
<keyword evidence="2" id="KW-0813">Transport</keyword>
<comment type="subcellular location">
    <subcellularLocation>
        <location evidence="1">Membrane</location>
        <topology evidence="1">Multi-pass membrane protein</topology>
    </subcellularLocation>
</comment>
<dbReference type="EnsemblMetazoa" id="CLYHEMT003953.2">
    <property type="protein sequence ID" value="CLYHEMP003953.2"/>
    <property type="gene ID" value="CLYHEMG003953"/>
</dbReference>
<feature type="domain" description="TRPM SLOG" evidence="11">
    <location>
        <begin position="134"/>
        <end position="268"/>
    </location>
</feature>
<name>A0A7M5WJ98_9CNID</name>